<feature type="domain" description="Myosin motor" evidence="8">
    <location>
        <begin position="5"/>
        <end position="827"/>
    </location>
</feature>
<evidence type="ECO:0000259" key="9">
    <source>
        <dbReference type="PROSITE" id="PS51757"/>
    </source>
</evidence>
<protein>
    <submittedName>
        <fullName evidence="10">GM23507</fullName>
    </submittedName>
</protein>
<name>B4HGJ1_DROSE</name>
<organism evidence="11">
    <name type="scientific">Drosophila sechellia</name>
    <name type="common">Fruit fly</name>
    <dbReference type="NCBI Taxonomy" id="7238"/>
    <lineage>
        <taxon>Eukaryota</taxon>
        <taxon>Metazoa</taxon>
        <taxon>Ecdysozoa</taxon>
        <taxon>Arthropoda</taxon>
        <taxon>Hexapoda</taxon>
        <taxon>Insecta</taxon>
        <taxon>Pterygota</taxon>
        <taxon>Neoptera</taxon>
        <taxon>Endopterygota</taxon>
        <taxon>Diptera</taxon>
        <taxon>Brachycera</taxon>
        <taxon>Muscomorpha</taxon>
        <taxon>Ephydroidea</taxon>
        <taxon>Drosophilidae</taxon>
        <taxon>Drosophila</taxon>
        <taxon>Sophophora</taxon>
    </lineage>
</organism>
<dbReference type="GO" id="GO:0000146">
    <property type="term" value="F:microfilament motor activity"/>
    <property type="evidence" value="ECO:0007669"/>
    <property type="project" value="TreeGrafter"/>
</dbReference>
<feature type="region of interest" description="Disordered" evidence="7">
    <location>
        <begin position="263"/>
        <end position="289"/>
    </location>
</feature>
<dbReference type="PROSITE" id="PS51757">
    <property type="entry name" value="TH1"/>
    <property type="match status" value="1"/>
</dbReference>
<keyword evidence="11" id="KW-1185">Reference proteome</keyword>
<dbReference type="PROSITE" id="PS51456">
    <property type="entry name" value="MYOSIN_MOTOR"/>
    <property type="match status" value="1"/>
</dbReference>
<dbReference type="HOGENOM" id="CLU_000192_7_7_1"/>
<comment type="similarity">
    <text evidence="6">Belongs to the TRAFAC class myosin-kinesin ATPase superfamily. Myosin family.</text>
</comment>
<dbReference type="GO" id="GO:0006897">
    <property type="term" value="P:endocytosis"/>
    <property type="evidence" value="ECO:0007669"/>
    <property type="project" value="TreeGrafter"/>
</dbReference>
<dbReference type="Proteomes" id="UP000001292">
    <property type="component" value="Unassembled WGS sequence"/>
</dbReference>
<dbReference type="SMART" id="SM00242">
    <property type="entry name" value="MYSc"/>
    <property type="match status" value="1"/>
</dbReference>
<dbReference type="InterPro" id="IPR036961">
    <property type="entry name" value="Kinesin_motor_dom_sf"/>
</dbReference>
<dbReference type="GO" id="GO:0030048">
    <property type="term" value="P:actin filament-based movement"/>
    <property type="evidence" value="ECO:0007669"/>
    <property type="project" value="TreeGrafter"/>
</dbReference>
<evidence type="ECO:0000256" key="7">
    <source>
        <dbReference type="SAM" id="MobiDB-lite"/>
    </source>
</evidence>
<evidence type="ECO:0000256" key="2">
    <source>
        <dbReference type="ARBA" id="ARBA00022840"/>
    </source>
</evidence>
<keyword evidence="4 6" id="KW-0505">Motor protein</keyword>
<evidence type="ECO:0000256" key="6">
    <source>
        <dbReference type="PROSITE-ProRule" id="PRU00782"/>
    </source>
</evidence>
<dbReference type="PRINTS" id="PR00193">
    <property type="entry name" value="MYOSINHEAVY"/>
</dbReference>
<evidence type="ECO:0000256" key="4">
    <source>
        <dbReference type="ARBA" id="ARBA00023175"/>
    </source>
</evidence>
<dbReference type="Gene3D" id="1.20.58.530">
    <property type="match status" value="1"/>
</dbReference>
<dbReference type="SMART" id="SM00015">
    <property type="entry name" value="IQ"/>
    <property type="match status" value="2"/>
</dbReference>
<dbReference type="AlphaFoldDB" id="B4HGJ1"/>
<dbReference type="PhylomeDB" id="B4HGJ1"/>
<dbReference type="Pfam" id="PF00063">
    <property type="entry name" value="Myosin_head"/>
    <property type="match status" value="2"/>
</dbReference>
<feature type="domain" description="TH1" evidence="9">
    <location>
        <begin position="993"/>
        <end position="1178"/>
    </location>
</feature>
<evidence type="ECO:0000313" key="11">
    <source>
        <dbReference type="Proteomes" id="UP000001292"/>
    </source>
</evidence>
<accession>B4HGJ1</accession>
<dbReference type="InterPro" id="IPR001609">
    <property type="entry name" value="Myosin_head_motor_dom-like"/>
</dbReference>
<dbReference type="Gene3D" id="1.20.5.4820">
    <property type="match status" value="1"/>
</dbReference>
<dbReference type="GO" id="GO:0016459">
    <property type="term" value="C:myosin complex"/>
    <property type="evidence" value="ECO:0007669"/>
    <property type="project" value="UniProtKB-KW"/>
</dbReference>
<dbReference type="EMBL" id="CH480815">
    <property type="protein sequence ID" value="EDW43444.1"/>
    <property type="molecule type" value="Genomic_DNA"/>
</dbReference>
<proteinExistence type="inferred from homology"/>
<dbReference type="InterPro" id="IPR010926">
    <property type="entry name" value="Myosin_TH1"/>
</dbReference>
<evidence type="ECO:0000256" key="1">
    <source>
        <dbReference type="ARBA" id="ARBA00022741"/>
    </source>
</evidence>
<dbReference type="STRING" id="7238.B4HGJ1"/>
<dbReference type="GO" id="GO:0005737">
    <property type="term" value="C:cytoplasm"/>
    <property type="evidence" value="ECO:0007669"/>
    <property type="project" value="UniProtKB-ARBA"/>
</dbReference>
<dbReference type="PANTHER" id="PTHR13140">
    <property type="entry name" value="MYOSIN"/>
    <property type="match status" value="1"/>
</dbReference>
<feature type="compositionally biased region" description="Polar residues" evidence="7">
    <location>
        <begin position="207"/>
        <end position="232"/>
    </location>
</feature>
<reference evidence="10 11" key="1">
    <citation type="journal article" date="2007" name="Nature">
        <title>Evolution of genes and genomes on the Drosophila phylogeny.</title>
        <authorList>
            <consortium name="Drosophila 12 Genomes Consortium"/>
            <person name="Clark A.G."/>
            <person name="Eisen M.B."/>
            <person name="Smith D.R."/>
            <person name="Bergman C.M."/>
            <person name="Oliver B."/>
            <person name="Markow T.A."/>
            <person name="Kaufman T.C."/>
            <person name="Kellis M."/>
            <person name="Gelbart W."/>
            <person name="Iyer V.N."/>
            <person name="Pollard D.A."/>
            <person name="Sackton T.B."/>
            <person name="Larracuente A.M."/>
            <person name="Singh N.D."/>
            <person name="Abad J.P."/>
            <person name="Abt D.N."/>
            <person name="Adryan B."/>
            <person name="Aguade M."/>
            <person name="Akashi H."/>
            <person name="Anderson W.W."/>
            <person name="Aquadro C.F."/>
            <person name="Ardell D.H."/>
            <person name="Arguello R."/>
            <person name="Artieri C.G."/>
            <person name="Barbash D.A."/>
            <person name="Barker D."/>
            <person name="Barsanti P."/>
            <person name="Batterham P."/>
            <person name="Batzoglou S."/>
            <person name="Begun D."/>
            <person name="Bhutkar A."/>
            <person name="Blanco E."/>
            <person name="Bosak S.A."/>
            <person name="Bradley R.K."/>
            <person name="Brand A.D."/>
            <person name="Brent M.R."/>
            <person name="Brooks A.N."/>
            <person name="Brown R.H."/>
            <person name="Butlin R.K."/>
            <person name="Caggese C."/>
            <person name="Calvi B.R."/>
            <person name="Bernardo de Carvalho A."/>
            <person name="Caspi A."/>
            <person name="Castrezana S."/>
            <person name="Celniker S.E."/>
            <person name="Chang J.L."/>
            <person name="Chapple C."/>
            <person name="Chatterji S."/>
            <person name="Chinwalla A."/>
            <person name="Civetta A."/>
            <person name="Clifton S.W."/>
            <person name="Comeron J.M."/>
            <person name="Costello J.C."/>
            <person name="Coyne J.A."/>
            <person name="Daub J."/>
            <person name="David R.G."/>
            <person name="Delcher A.L."/>
            <person name="Delehaunty K."/>
            <person name="Do C.B."/>
            <person name="Ebling H."/>
            <person name="Edwards K."/>
            <person name="Eickbush T."/>
            <person name="Evans J.D."/>
            <person name="Filipski A."/>
            <person name="Findeiss S."/>
            <person name="Freyhult E."/>
            <person name="Fulton L."/>
            <person name="Fulton R."/>
            <person name="Garcia A.C."/>
            <person name="Gardiner A."/>
            <person name="Garfield D.A."/>
            <person name="Garvin B.E."/>
            <person name="Gibson G."/>
            <person name="Gilbert D."/>
            <person name="Gnerre S."/>
            <person name="Godfrey J."/>
            <person name="Good R."/>
            <person name="Gotea V."/>
            <person name="Gravely B."/>
            <person name="Greenberg A.J."/>
            <person name="Griffiths-Jones S."/>
            <person name="Gross S."/>
            <person name="Guigo R."/>
            <person name="Gustafson E.A."/>
            <person name="Haerty W."/>
            <person name="Hahn M.W."/>
            <person name="Halligan D.L."/>
            <person name="Halpern A.L."/>
            <person name="Halter G.M."/>
            <person name="Han M.V."/>
            <person name="Heger A."/>
            <person name="Hillier L."/>
            <person name="Hinrichs A.S."/>
            <person name="Holmes I."/>
            <person name="Hoskins R.A."/>
            <person name="Hubisz M.J."/>
            <person name="Hultmark D."/>
            <person name="Huntley M.A."/>
            <person name="Jaffe D.B."/>
            <person name="Jagadeeshan S."/>
            <person name="Jeck W.R."/>
            <person name="Johnson J."/>
            <person name="Jones C.D."/>
            <person name="Jordan W.C."/>
            <person name="Karpen G.H."/>
            <person name="Kataoka E."/>
            <person name="Keightley P.D."/>
            <person name="Kheradpour P."/>
            <person name="Kirkness E.F."/>
            <person name="Koerich L.B."/>
            <person name="Kristiansen K."/>
            <person name="Kudrna D."/>
            <person name="Kulathinal R.J."/>
            <person name="Kumar S."/>
            <person name="Kwok R."/>
            <person name="Lander E."/>
            <person name="Langley C.H."/>
            <person name="Lapoint R."/>
            <person name="Lazzaro B.P."/>
            <person name="Lee S.J."/>
            <person name="Levesque L."/>
            <person name="Li R."/>
            <person name="Lin C.F."/>
            <person name="Lin M.F."/>
            <person name="Lindblad-Toh K."/>
            <person name="Llopart A."/>
            <person name="Long M."/>
            <person name="Low L."/>
            <person name="Lozovsky E."/>
            <person name="Lu J."/>
            <person name="Luo M."/>
            <person name="Machado C.A."/>
            <person name="Makalowski W."/>
            <person name="Marzo M."/>
            <person name="Matsuda M."/>
            <person name="Matzkin L."/>
            <person name="McAllister B."/>
            <person name="McBride C.S."/>
            <person name="McKernan B."/>
            <person name="McKernan K."/>
            <person name="Mendez-Lago M."/>
            <person name="Minx P."/>
            <person name="Mollenhauer M.U."/>
            <person name="Montooth K."/>
            <person name="Mount S.M."/>
            <person name="Mu X."/>
            <person name="Myers E."/>
            <person name="Negre B."/>
            <person name="Newfeld S."/>
            <person name="Nielsen R."/>
            <person name="Noor M.A."/>
            <person name="O'Grady P."/>
            <person name="Pachter L."/>
            <person name="Papaceit M."/>
            <person name="Parisi M.J."/>
            <person name="Parisi M."/>
            <person name="Parts L."/>
            <person name="Pedersen J.S."/>
            <person name="Pesole G."/>
            <person name="Phillippy A.M."/>
            <person name="Ponting C.P."/>
            <person name="Pop M."/>
            <person name="Porcelli D."/>
            <person name="Powell J.R."/>
            <person name="Prohaska S."/>
            <person name="Pruitt K."/>
            <person name="Puig M."/>
            <person name="Quesneville H."/>
            <person name="Ram K.R."/>
            <person name="Rand D."/>
            <person name="Rasmussen M.D."/>
            <person name="Reed L.K."/>
            <person name="Reenan R."/>
            <person name="Reily A."/>
            <person name="Remington K.A."/>
            <person name="Rieger T.T."/>
            <person name="Ritchie M.G."/>
            <person name="Robin C."/>
            <person name="Rogers Y.H."/>
            <person name="Rohde C."/>
            <person name="Rozas J."/>
            <person name="Rubenfield M.J."/>
            <person name="Ruiz A."/>
            <person name="Russo S."/>
            <person name="Salzberg S.L."/>
            <person name="Sanchez-Gracia A."/>
            <person name="Saranga D.J."/>
            <person name="Sato H."/>
            <person name="Schaeffer S.W."/>
            <person name="Schatz M.C."/>
            <person name="Schlenke T."/>
            <person name="Schwartz R."/>
            <person name="Segarra C."/>
            <person name="Singh R.S."/>
            <person name="Sirot L."/>
            <person name="Sirota M."/>
            <person name="Sisneros N.B."/>
            <person name="Smith C.D."/>
            <person name="Smith T.F."/>
            <person name="Spieth J."/>
            <person name="Stage D.E."/>
            <person name="Stark A."/>
            <person name="Stephan W."/>
            <person name="Strausberg R.L."/>
            <person name="Strempel S."/>
            <person name="Sturgill D."/>
            <person name="Sutton G."/>
            <person name="Sutton G.G."/>
            <person name="Tao W."/>
            <person name="Teichmann S."/>
            <person name="Tobari Y.N."/>
            <person name="Tomimura Y."/>
            <person name="Tsolas J.M."/>
            <person name="Valente V.L."/>
            <person name="Venter E."/>
            <person name="Venter J.C."/>
            <person name="Vicario S."/>
            <person name="Vieira F.G."/>
            <person name="Vilella A.J."/>
            <person name="Villasante A."/>
            <person name="Walenz B."/>
            <person name="Wang J."/>
            <person name="Wasserman M."/>
            <person name="Watts T."/>
            <person name="Wilson D."/>
            <person name="Wilson R.K."/>
            <person name="Wing R.A."/>
            <person name="Wolfner M.F."/>
            <person name="Wong A."/>
            <person name="Wong G.K."/>
            <person name="Wu C.I."/>
            <person name="Wu G."/>
            <person name="Yamamoto D."/>
            <person name="Yang H.P."/>
            <person name="Yang S.P."/>
            <person name="Yorke J.A."/>
            <person name="Yoshida K."/>
            <person name="Zdobnov E."/>
            <person name="Zhang P."/>
            <person name="Zhang Y."/>
            <person name="Zimin A.V."/>
            <person name="Baldwin J."/>
            <person name="Abdouelleil A."/>
            <person name="Abdulkadir J."/>
            <person name="Abebe A."/>
            <person name="Abera B."/>
            <person name="Abreu J."/>
            <person name="Acer S.C."/>
            <person name="Aftuck L."/>
            <person name="Alexander A."/>
            <person name="An P."/>
            <person name="Anderson E."/>
            <person name="Anderson S."/>
            <person name="Arachi H."/>
            <person name="Azer M."/>
            <person name="Bachantsang P."/>
            <person name="Barry A."/>
            <person name="Bayul T."/>
            <person name="Berlin A."/>
            <person name="Bessette D."/>
            <person name="Bloom T."/>
            <person name="Blye J."/>
            <person name="Boguslavskiy L."/>
            <person name="Bonnet C."/>
            <person name="Boukhgalter B."/>
            <person name="Bourzgui I."/>
            <person name="Brown A."/>
            <person name="Cahill P."/>
            <person name="Channer S."/>
            <person name="Cheshatsang Y."/>
            <person name="Chuda L."/>
            <person name="Citroen M."/>
            <person name="Collymore A."/>
            <person name="Cooke P."/>
            <person name="Costello M."/>
            <person name="D'Aco K."/>
            <person name="Daza R."/>
            <person name="De Haan G."/>
            <person name="DeGray S."/>
            <person name="DeMaso C."/>
            <person name="Dhargay N."/>
            <person name="Dooley K."/>
            <person name="Dooley E."/>
            <person name="Doricent M."/>
            <person name="Dorje P."/>
            <person name="Dorjee K."/>
            <person name="Dupes A."/>
            <person name="Elong R."/>
            <person name="Falk J."/>
            <person name="Farina A."/>
            <person name="Faro S."/>
            <person name="Ferguson D."/>
            <person name="Fisher S."/>
            <person name="Foley C.D."/>
            <person name="Franke A."/>
            <person name="Friedrich D."/>
            <person name="Gadbois L."/>
            <person name="Gearin G."/>
            <person name="Gearin C.R."/>
            <person name="Giannoukos G."/>
            <person name="Goode T."/>
            <person name="Graham J."/>
            <person name="Grandbois E."/>
            <person name="Grewal S."/>
            <person name="Gyaltsen K."/>
            <person name="Hafez N."/>
            <person name="Hagos B."/>
            <person name="Hall J."/>
            <person name="Henson C."/>
            <person name="Hollinger A."/>
            <person name="Honan T."/>
            <person name="Huard M.D."/>
            <person name="Hughes L."/>
            <person name="Hurhula B."/>
            <person name="Husby M.E."/>
            <person name="Kamat A."/>
            <person name="Kanga B."/>
            <person name="Kashin S."/>
            <person name="Khazanovich D."/>
            <person name="Kisner P."/>
            <person name="Lance K."/>
            <person name="Lara M."/>
            <person name="Lee W."/>
            <person name="Lennon N."/>
            <person name="Letendre F."/>
            <person name="LeVine R."/>
            <person name="Lipovsky A."/>
            <person name="Liu X."/>
            <person name="Liu J."/>
            <person name="Liu S."/>
            <person name="Lokyitsang T."/>
            <person name="Lokyitsang Y."/>
            <person name="Lubonja R."/>
            <person name="Lui A."/>
            <person name="MacDonald P."/>
            <person name="Magnisalis V."/>
            <person name="Maru K."/>
            <person name="Matthews C."/>
            <person name="McCusker W."/>
            <person name="McDonough S."/>
            <person name="Mehta T."/>
            <person name="Meldrim J."/>
            <person name="Meneus L."/>
            <person name="Mihai O."/>
            <person name="Mihalev A."/>
            <person name="Mihova T."/>
            <person name="Mittelman R."/>
            <person name="Mlenga V."/>
            <person name="Montmayeur A."/>
            <person name="Mulrain L."/>
            <person name="Navidi A."/>
            <person name="Naylor J."/>
            <person name="Negash T."/>
            <person name="Nguyen T."/>
            <person name="Nguyen N."/>
            <person name="Nicol R."/>
            <person name="Norbu C."/>
            <person name="Norbu N."/>
            <person name="Novod N."/>
            <person name="O'Neill B."/>
            <person name="Osman S."/>
            <person name="Markiewicz E."/>
            <person name="Oyono O.L."/>
            <person name="Patti C."/>
            <person name="Phunkhang P."/>
            <person name="Pierre F."/>
            <person name="Priest M."/>
            <person name="Raghuraman S."/>
            <person name="Rege F."/>
            <person name="Reyes R."/>
            <person name="Rise C."/>
            <person name="Rogov P."/>
            <person name="Ross K."/>
            <person name="Ryan E."/>
            <person name="Settipalli S."/>
            <person name="Shea T."/>
            <person name="Sherpa N."/>
            <person name="Shi L."/>
            <person name="Shih D."/>
            <person name="Sparrow T."/>
            <person name="Spaulding J."/>
            <person name="Stalker J."/>
            <person name="Stange-Thomann N."/>
            <person name="Stavropoulos S."/>
            <person name="Stone C."/>
            <person name="Strader C."/>
            <person name="Tesfaye S."/>
            <person name="Thomson T."/>
            <person name="Thoulutsang Y."/>
            <person name="Thoulutsang D."/>
            <person name="Topham K."/>
            <person name="Topping I."/>
            <person name="Tsamla T."/>
            <person name="Vassiliev H."/>
            <person name="Vo A."/>
            <person name="Wangchuk T."/>
            <person name="Wangdi T."/>
            <person name="Weiand M."/>
            <person name="Wilkinson J."/>
            <person name="Wilson A."/>
            <person name="Yadav S."/>
            <person name="Young G."/>
            <person name="Yu Q."/>
            <person name="Zembek L."/>
            <person name="Zhong D."/>
            <person name="Zimmer A."/>
            <person name="Zwirko Z."/>
            <person name="Jaffe D.B."/>
            <person name="Alvarez P."/>
            <person name="Brockman W."/>
            <person name="Butler J."/>
            <person name="Chin C."/>
            <person name="Gnerre S."/>
            <person name="Grabherr M."/>
            <person name="Kleber M."/>
            <person name="Mauceli E."/>
            <person name="MacCallum I."/>
        </authorList>
    </citation>
    <scope>NUCLEOTIDE SEQUENCE [LARGE SCALE GENOMIC DNA]</scope>
    <source>
        <strain evidence="11">Rob3c / Tucson 14021-0248.25</strain>
    </source>
</reference>
<dbReference type="GO" id="GO:0005902">
    <property type="term" value="C:microvillus"/>
    <property type="evidence" value="ECO:0007669"/>
    <property type="project" value="TreeGrafter"/>
</dbReference>
<dbReference type="SUPFAM" id="SSF52540">
    <property type="entry name" value="P-loop containing nucleoside triphosphate hydrolases"/>
    <property type="match status" value="1"/>
</dbReference>
<evidence type="ECO:0000259" key="8">
    <source>
        <dbReference type="PROSITE" id="PS51456"/>
    </source>
</evidence>
<feature type="compositionally biased region" description="Low complexity" evidence="7">
    <location>
        <begin position="271"/>
        <end position="280"/>
    </location>
</feature>
<dbReference type="Gene3D" id="1.20.120.720">
    <property type="entry name" value="Myosin VI head, motor domain, U50 subdomain"/>
    <property type="match status" value="1"/>
</dbReference>
<feature type="region of interest" description="Actin-binding" evidence="6">
    <location>
        <begin position="703"/>
        <end position="725"/>
    </location>
</feature>
<dbReference type="InterPro" id="IPR000048">
    <property type="entry name" value="IQ_motif_EF-hand-BS"/>
</dbReference>
<evidence type="ECO:0000256" key="3">
    <source>
        <dbReference type="ARBA" id="ARBA00023123"/>
    </source>
</evidence>
<keyword evidence="3 6" id="KW-0518">Myosin</keyword>
<dbReference type="OMA" id="AVIHIRA"/>
<dbReference type="GO" id="GO:0007015">
    <property type="term" value="P:actin filament organization"/>
    <property type="evidence" value="ECO:0007669"/>
    <property type="project" value="TreeGrafter"/>
</dbReference>
<dbReference type="PANTHER" id="PTHR13140:SF802">
    <property type="entry name" value="UNCONVENTIONAL MYOSIN-IB ISOFORM X1"/>
    <property type="match status" value="1"/>
</dbReference>
<sequence>MEQEIGTWDSVLLENLSEDSFINNIHQRYKRDHIYTYIGTSVVALNPYHHISEHSLDNVRNYGDKGIFQLPPHIYGLTNLAYQSLKDQSEDQCVLLTGESGAGKTETFKMIVNFLTHIQDRSHCPPTPNVLRKQSSTSSASGLHQQTQVSACTAMPAAAKGSPKYAVPTVYGGCRQCGHSKCVRAQSLEKEERDDLRGSNCRLSTIATATTNPAHPHRSSCSNLMRQHSTESQPERERDRSSLMGSTQRISLYDAHKLSKVLGDLPPPSSVSPTPSASSSLHRRHKSPTQRMRECVTCADVFLEAMGNACTLKNNNSSRYGKLFDIEIDFKGDPMGTRITDPIIGERNFHIFYQLLLGADLQLLKSLKLYRNVEKYELLHNTTAMEEDRMNFHYTKRSLDVLGLSCEESNSIFRVIAVVLKLGNFIFVPITNIDGTEGCQVSNVYEVQETAQLLNMEAQILINCLTRANSSNSAQEDVGCEMDARQAATNRNTLCRTLYSRLFTWLVNKINESLKSTQREKNLALLDFYGFEVLDHNSFEQFAINYSAEKIHQNFVFHVLRSEQELYIREGLEWSRIDYFDNESICELIDKPSYGILSLINEPHLNSNDALLLRVQQCCAGHPNFMTTGSHSMCFQIRHYASVVNYSIHRFLEKNSDMLPKYISAAFYQSKLSLVQSLFPEGNPRRQVTKKPSTLSSNIRTQLQTLLAIVKHRRSHYVFCIKPNEGKQPHQFDMALVQHQVRYMSLMPLVHLCRTGHCYHLLHVKFFHRYKLLNSLTWPHFHGGSQVEGIALIIRNLPLPSAEFTIGTKNVFVRSPRTVFELEQFRRLRISELAVLIQTMFRMYHARKRFQRMRHSQMIISSAWRTWRECRFGIPFTGRRHLWSLYRVAREEYRSLKYKRQVRWAIDIIGRYYRQWKIRQFLLTIPLRLPPNTLSPLSTEWPVAPAFLADASRHLRSIYHRWKCYIYRNSFDQTARNRMREKVTASIIFKDRKASYGRSVGHPFVGDYVRLRHNQQWKKICAETNDQYVVFADIINKIARSSGKFVPILLVLSTSSLLLLDQRTLQIKYRVPASEIYRMSLSPHLDDIAVFHVKASEFGRKKGDFVFQTGHVIEIVTKMFLVIQNATGKPPEIHISTEFEANFGQQTVIFSFKYGGMSDLAQGPPKVTRKANRMEIIV</sequence>
<dbReference type="Gene3D" id="3.40.850.10">
    <property type="entry name" value="Kinesin motor domain"/>
    <property type="match status" value="2"/>
</dbReference>
<dbReference type="Pfam" id="PF06017">
    <property type="entry name" value="Myosin_TH1"/>
    <property type="match status" value="1"/>
</dbReference>
<dbReference type="InterPro" id="IPR027417">
    <property type="entry name" value="P-loop_NTPase"/>
</dbReference>
<feature type="region of interest" description="Disordered" evidence="7">
    <location>
        <begin position="207"/>
        <end position="245"/>
    </location>
</feature>
<dbReference type="GO" id="GO:0051015">
    <property type="term" value="F:actin filament binding"/>
    <property type="evidence" value="ECO:0007669"/>
    <property type="project" value="TreeGrafter"/>
</dbReference>
<keyword evidence="5 6" id="KW-0009">Actin-binding</keyword>
<feature type="binding site" evidence="6">
    <location>
        <begin position="98"/>
        <end position="105"/>
    </location>
    <ligand>
        <name>ATP</name>
        <dbReference type="ChEBI" id="CHEBI:30616"/>
    </ligand>
</feature>
<dbReference type="PROSITE" id="PS50096">
    <property type="entry name" value="IQ"/>
    <property type="match status" value="1"/>
</dbReference>
<evidence type="ECO:0000313" key="10">
    <source>
        <dbReference type="EMBL" id="EDW43444.1"/>
    </source>
</evidence>
<dbReference type="Gene3D" id="1.10.10.820">
    <property type="match status" value="1"/>
</dbReference>
<gene>
    <name evidence="10" type="primary">Dsec\GM23507</name>
    <name evidence="10" type="ORF">Dsec_GM23507</name>
</gene>
<dbReference type="SMR" id="B4HGJ1"/>
<keyword evidence="1 6" id="KW-0547">Nucleotide-binding</keyword>
<dbReference type="GO" id="GO:0005886">
    <property type="term" value="C:plasma membrane"/>
    <property type="evidence" value="ECO:0007669"/>
    <property type="project" value="TreeGrafter"/>
</dbReference>
<keyword evidence="2 6" id="KW-0067">ATP-binding</keyword>
<evidence type="ECO:0000256" key="5">
    <source>
        <dbReference type="ARBA" id="ARBA00023203"/>
    </source>
</evidence>
<dbReference type="GO" id="GO:0005524">
    <property type="term" value="F:ATP binding"/>
    <property type="evidence" value="ECO:0007669"/>
    <property type="project" value="UniProtKB-UniRule"/>
</dbReference>